<name>A0A0N8GM24_9CHLR</name>
<keyword evidence="2" id="KW-1185">Reference proteome</keyword>
<protein>
    <submittedName>
        <fullName evidence="1">Uncharacterized protein</fullName>
    </submittedName>
</protein>
<sequence>MAEIGKDCHITLAHPAVNNGEPVGFLLDEEENEHGALVSVQRETDSNGQTRVRLFFDVLLAERLVNPDGSAHAASREEMYAALNAYLRQTSGVAVACSAGVFANVGALGYSAAEMHYPRLTVVACQLNNAGPYFAAVAQSVYDNAVWDGVLAWDAAVWR</sequence>
<dbReference type="EMBL" id="LGCL01000033">
    <property type="protein sequence ID" value="KPL74106.1"/>
    <property type="molecule type" value="Genomic_DNA"/>
</dbReference>
<reference evidence="1 2" key="1">
    <citation type="submission" date="2015-07" db="EMBL/GenBank/DDBJ databases">
        <title>Genome sequence of Ornatilinea apprima DSM 23815.</title>
        <authorList>
            <person name="Hemp J."/>
            <person name="Ward L.M."/>
            <person name="Pace L.A."/>
            <person name="Fischer W.W."/>
        </authorList>
    </citation>
    <scope>NUCLEOTIDE SEQUENCE [LARGE SCALE GENOMIC DNA]</scope>
    <source>
        <strain evidence="1 2">P3M-1</strain>
    </source>
</reference>
<evidence type="ECO:0000313" key="2">
    <source>
        <dbReference type="Proteomes" id="UP000050417"/>
    </source>
</evidence>
<dbReference type="OrthoDB" id="9976684at2"/>
<proteinExistence type="predicted"/>
<accession>A0A0N8GM24</accession>
<organism evidence="1 2">
    <name type="scientific">Ornatilinea apprima</name>
    <dbReference type="NCBI Taxonomy" id="1134406"/>
    <lineage>
        <taxon>Bacteria</taxon>
        <taxon>Bacillati</taxon>
        <taxon>Chloroflexota</taxon>
        <taxon>Anaerolineae</taxon>
        <taxon>Anaerolineales</taxon>
        <taxon>Anaerolineaceae</taxon>
        <taxon>Ornatilinea</taxon>
    </lineage>
</organism>
<dbReference type="Proteomes" id="UP000050417">
    <property type="component" value="Unassembled WGS sequence"/>
</dbReference>
<evidence type="ECO:0000313" key="1">
    <source>
        <dbReference type="EMBL" id="KPL74106.1"/>
    </source>
</evidence>
<gene>
    <name evidence="1" type="ORF">ADN00_13960</name>
</gene>
<dbReference type="RefSeq" id="WP_075063643.1">
    <property type="nucleotide sequence ID" value="NZ_LGCL01000033.1"/>
</dbReference>
<comment type="caution">
    <text evidence="1">The sequence shown here is derived from an EMBL/GenBank/DDBJ whole genome shotgun (WGS) entry which is preliminary data.</text>
</comment>
<dbReference type="AlphaFoldDB" id="A0A0N8GM24"/>
<dbReference type="STRING" id="1134406.ADN00_13960"/>